<evidence type="ECO:0000256" key="1">
    <source>
        <dbReference type="PIRNR" id="PIRNR028141"/>
    </source>
</evidence>
<keyword evidence="4" id="KW-1185">Reference proteome</keyword>
<dbReference type="Proteomes" id="UP000000647">
    <property type="component" value="Chromosome"/>
</dbReference>
<evidence type="ECO:0000313" key="4">
    <source>
        <dbReference type="Proteomes" id="UP000000647"/>
    </source>
</evidence>
<reference evidence="3 4" key="2">
    <citation type="journal article" date="2013" name="Stand. Genomic Sci.">
        <title>Complete genome sequence of Halorhodospira halophila SL1.</title>
        <authorList>
            <person name="Challacombe J.F."/>
            <person name="Majid S."/>
            <person name="Deole R."/>
            <person name="Brettin T.S."/>
            <person name="Bruce D."/>
            <person name="Delano S.F."/>
            <person name="Detter J.C."/>
            <person name="Gleasner C.D."/>
            <person name="Han C.S."/>
            <person name="Misra M."/>
            <person name="Reitenga K.G."/>
            <person name="Mikhailova N."/>
            <person name="Woyke T."/>
            <person name="Pitluck S."/>
            <person name="Nolan M."/>
            <person name="Land M.L."/>
            <person name="Saunders E."/>
            <person name="Tapia R."/>
            <person name="Lapidus A."/>
            <person name="Ivanova N."/>
            <person name="Hoff W.D."/>
        </authorList>
    </citation>
    <scope>NUCLEOTIDE SEQUENCE [LARGE SCALE GENOMIC DNA]</scope>
    <source>
        <strain evidence="4">DSM 244 / SL1</strain>
    </source>
</reference>
<dbReference type="STRING" id="349124.Hhal_0609"/>
<dbReference type="Gene3D" id="2.40.10.220">
    <property type="entry name" value="predicted glycosyltransferase like domains"/>
    <property type="match status" value="1"/>
</dbReference>
<comment type="subunit">
    <text evidence="1">Monomer in both c-di-GMP-bound and free forms.</text>
</comment>
<dbReference type="Pfam" id="PF07238">
    <property type="entry name" value="PilZ"/>
    <property type="match status" value="1"/>
</dbReference>
<dbReference type="HOGENOM" id="CLU_146776_0_0_6"/>
<evidence type="ECO:0000259" key="2">
    <source>
        <dbReference type="Pfam" id="PF07238"/>
    </source>
</evidence>
<gene>
    <name evidence="3" type="ordered locus">Hhal_0609</name>
</gene>
<dbReference type="EMBL" id="CP000544">
    <property type="protein sequence ID" value="ABM61395.1"/>
    <property type="molecule type" value="Genomic_DNA"/>
</dbReference>
<dbReference type="SUPFAM" id="SSF141371">
    <property type="entry name" value="PilZ domain-like"/>
    <property type="match status" value="1"/>
</dbReference>
<dbReference type="KEGG" id="hha:Hhal_0609"/>
<accession>A1WUN3</accession>
<comment type="function">
    <text evidence="1">Binds the second messenger bis-(3'-5') cyclic dimeric guanosine monophosphate (c-di-GMP). Can bind two c-di-GMP molecules per monomer. May play a role in bacterial second-messenger regulated processes. Binding to c-di-GMP induces a conformational change of the C- and N-termini resulting in the exposure of a highly negative surface on one side of the protein to a possible effector protein.</text>
</comment>
<protein>
    <recommendedName>
        <fullName evidence="1">Cyclic diguanosine monophosphate-binding protein</fullName>
        <shortName evidence="1">c-di-GMP-binding protein</shortName>
    </recommendedName>
    <alternativeName>
        <fullName evidence="1">Pilz domain-containing protein</fullName>
    </alternativeName>
</protein>
<reference evidence="4" key="1">
    <citation type="submission" date="2006-12" db="EMBL/GenBank/DDBJ databases">
        <title>Complete sequence of Halorhodospira halophila SL1.</title>
        <authorList>
            <consortium name="US DOE Joint Genome Institute"/>
            <person name="Copeland A."/>
            <person name="Lucas S."/>
            <person name="Lapidus A."/>
            <person name="Barry K."/>
            <person name="Detter J.C."/>
            <person name="Glavina del Rio T."/>
            <person name="Hammon N."/>
            <person name="Israni S."/>
            <person name="Dalin E."/>
            <person name="Tice H."/>
            <person name="Pitluck S."/>
            <person name="Saunders E."/>
            <person name="Brettin T."/>
            <person name="Bruce D."/>
            <person name="Han C."/>
            <person name="Tapia R."/>
            <person name="Schmutz J."/>
            <person name="Larimer F."/>
            <person name="Land M."/>
            <person name="Hauser L."/>
            <person name="Kyrpides N."/>
            <person name="Mikhailova N."/>
            <person name="Hoff W."/>
            <person name="Richardson P."/>
        </authorList>
    </citation>
    <scope>NUCLEOTIDE SEQUENCE [LARGE SCALE GENOMIC DNA]</scope>
    <source>
        <strain evidence="4">DSM 244 / SL1</strain>
    </source>
</reference>
<dbReference type="InterPro" id="IPR009875">
    <property type="entry name" value="PilZ_domain"/>
</dbReference>
<keyword evidence="1" id="KW-0973">c-di-GMP</keyword>
<dbReference type="AlphaFoldDB" id="A1WUN3"/>
<dbReference type="RefSeq" id="WP_011813418.1">
    <property type="nucleotide sequence ID" value="NC_008789.1"/>
</dbReference>
<dbReference type="PIRSF" id="PIRSF028141">
    <property type="entry name" value="C-di-GMP_BP_PA4608"/>
    <property type="match status" value="1"/>
</dbReference>
<dbReference type="InterPro" id="IPR027021">
    <property type="entry name" value="C-di-GMP_BP_PA4608"/>
</dbReference>
<proteinExistence type="predicted"/>
<dbReference type="GO" id="GO:0035438">
    <property type="term" value="F:cyclic-di-GMP binding"/>
    <property type="evidence" value="ECO:0007669"/>
    <property type="project" value="InterPro"/>
</dbReference>
<organism evidence="3 4">
    <name type="scientific">Halorhodospira halophila (strain DSM 244 / SL1)</name>
    <name type="common">Ectothiorhodospira halophila (strain DSM 244 / SL1)</name>
    <dbReference type="NCBI Taxonomy" id="349124"/>
    <lineage>
        <taxon>Bacteria</taxon>
        <taxon>Pseudomonadati</taxon>
        <taxon>Pseudomonadota</taxon>
        <taxon>Gammaproteobacteria</taxon>
        <taxon>Chromatiales</taxon>
        <taxon>Ectothiorhodospiraceae</taxon>
        <taxon>Halorhodospira</taxon>
    </lineage>
</organism>
<keyword evidence="1" id="KW-0547">Nucleotide-binding</keyword>
<evidence type="ECO:0000313" key="3">
    <source>
        <dbReference type="EMBL" id="ABM61395.1"/>
    </source>
</evidence>
<dbReference type="OrthoDB" id="5298508at2"/>
<feature type="domain" description="PilZ" evidence="2">
    <location>
        <begin position="5"/>
        <end position="107"/>
    </location>
</feature>
<name>A1WUN3_HALHL</name>
<sequence>MGTQEKRRFSRVTFHAPARLVDADGHAREVEVLDLSMRGALVRLSDGTSPEGLLRDPESFWTLELWLSDVDQIRMEVQPAHWHEREVGLRCERIDLDSMVHLRSLLEANLGDVDLVNRELMQLVS</sequence>